<gene>
    <name evidence="4" type="ORF">SAMN05421866_0589</name>
</gene>
<dbReference type="PANTHER" id="PTHR42760">
    <property type="entry name" value="SHORT-CHAIN DEHYDROGENASES/REDUCTASES FAMILY MEMBER"/>
    <property type="match status" value="1"/>
</dbReference>
<keyword evidence="2" id="KW-0560">Oxidoreductase</keyword>
<dbReference type="PRINTS" id="PR00081">
    <property type="entry name" value="GDHRDH"/>
</dbReference>
<dbReference type="PRINTS" id="PR00080">
    <property type="entry name" value="SDRFAMILY"/>
</dbReference>
<dbReference type="GO" id="GO:0016616">
    <property type="term" value="F:oxidoreductase activity, acting on the CH-OH group of donors, NAD or NADP as acceptor"/>
    <property type="evidence" value="ECO:0007669"/>
    <property type="project" value="TreeGrafter"/>
</dbReference>
<proteinExistence type="inferred from homology"/>
<dbReference type="CDD" id="cd05233">
    <property type="entry name" value="SDR_c"/>
    <property type="match status" value="1"/>
</dbReference>
<dbReference type="STRING" id="421058.SAMN05421866_0589"/>
<evidence type="ECO:0000256" key="3">
    <source>
        <dbReference type="RuleBase" id="RU000363"/>
    </source>
</evidence>
<dbReference type="RefSeq" id="WP_228374776.1">
    <property type="nucleotide sequence ID" value="NZ_FQWT01000001.1"/>
</dbReference>
<dbReference type="Gene3D" id="3.40.50.720">
    <property type="entry name" value="NAD(P)-binding Rossmann-like Domain"/>
    <property type="match status" value="1"/>
</dbReference>
<dbReference type="Proteomes" id="UP000184047">
    <property type="component" value="Unassembled WGS sequence"/>
</dbReference>
<dbReference type="AlphaFoldDB" id="A0A1M5K748"/>
<evidence type="ECO:0000313" key="4">
    <source>
        <dbReference type="EMBL" id="SHG48420.1"/>
    </source>
</evidence>
<reference evidence="5" key="1">
    <citation type="submission" date="2016-11" db="EMBL/GenBank/DDBJ databases">
        <authorList>
            <person name="Varghese N."/>
            <person name="Submissions S."/>
        </authorList>
    </citation>
    <scope>NUCLEOTIDE SEQUENCE [LARGE SCALE GENOMIC DNA]</scope>
    <source>
        <strain evidence="5">DSM 19055</strain>
    </source>
</reference>
<dbReference type="FunFam" id="3.40.50.720:FF:000084">
    <property type="entry name" value="Short-chain dehydrogenase reductase"/>
    <property type="match status" value="1"/>
</dbReference>
<dbReference type="EMBL" id="FQWT01000001">
    <property type="protein sequence ID" value="SHG48420.1"/>
    <property type="molecule type" value="Genomic_DNA"/>
</dbReference>
<organism evidence="4 5">
    <name type="scientific">Chryseobacterium oranimense</name>
    <dbReference type="NCBI Taxonomy" id="421058"/>
    <lineage>
        <taxon>Bacteria</taxon>
        <taxon>Pseudomonadati</taxon>
        <taxon>Bacteroidota</taxon>
        <taxon>Flavobacteriia</taxon>
        <taxon>Flavobacteriales</taxon>
        <taxon>Weeksellaceae</taxon>
        <taxon>Chryseobacterium group</taxon>
        <taxon>Chryseobacterium</taxon>
    </lineage>
</organism>
<sequence length="287" mass="30839">MQFGFPLLPERVILRKFVSKNSTMEYQFNYNNELQGKIALVTGGTKGAGKAIAERLLQAGATVIITARNAPEEENSNLHFIPSDLSKAEGTQKVISEVLSTYGRLDILVNNLGSSSTPAGGFAALNDEDWESTLQANLLAPVRLDRGFLPQMIERKSGVIIHIASIQGKLPLYDSTLPYAASKAGLRNYSKSLSNEVTPKGIRVLTVSPGWINTTASEAWLGEIARNANSTVEEAQQSVMDALGGIPFGRPAEPKEVAEFVGFLVSPRAGYLTGTEFIIDGGTVPTI</sequence>
<comment type="similarity">
    <text evidence="1 3">Belongs to the short-chain dehydrogenases/reductases (SDR) family.</text>
</comment>
<name>A0A1M5K748_9FLAO</name>
<dbReference type="InterPro" id="IPR020904">
    <property type="entry name" value="Sc_DH/Rdtase_CS"/>
</dbReference>
<evidence type="ECO:0000256" key="2">
    <source>
        <dbReference type="ARBA" id="ARBA00023002"/>
    </source>
</evidence>
<dbReference type="NCBIfam" id="NF005095">
    <property type="entry name" value="PRK06523.1"/>
    <property type="match status" value="1"/>
</dbReference>
<dbReference type="PANTHER" id="PTHR42760:SF133">
    <property type="entry name" value="3-OXOACYL-[ACYL-CARRIER-PROTEIN] REDUCTASE"/>
    <property type="match status" value="1"/>
</dbReference>
<dbReference type="InterPro" id="IPR036291">
    <property type="entry name" value="NAD(P)-bd_dom_sf"/>
</dbReference>
<evidence type="ECO:0000256" key="1">
    <source>
        <dbReference type="ARBA" id="ARBA00006484"/>
    </source>
</evidence>
<dbReference type="eggNOG" id="COG1028">
    <property type="taxonomic scope" value="Bacteria"/>
</dbReference>
<dbReference type="InterPro" id="IPR002347">
    <property type="entry name" value="SDR_fam"/>
</dbReference>
<protein>
    <submittedName>
        <fullName evidence="4">NAD(P)-dependent dehydrogenase, short-chain alcohol dehydrogenase family</fullName>
    </submittedName>
</protein>
<accession>A0A1M5K748</accession>
<keyword evidence="5" id="KW-1185">Reference proteome</keyword>
<dbReference type="PROSITE" id="PS00061">
    <property type="entry name" value="ADH_SHORT"/>
    <property type="match status" value="1"/>
</dbReference>
<evidence type="ECO:0000313" key="5">
    <source>
        <dbReference type="Proteomes" id="UP000184047"/>
    </source>
</evidence>
<dbReference type="Pfam" id="PF00106">
    <property type="entry name" value="adh_short"/>
    <property type="match status" value="1"/>
</dbReference>
<dbReference type="SUPFAM" id="SSF51735">
    <property type="entry name" value="NAD(P)-binding Rossmann-fold domains"/>
    <property type="match status" value="1"/>
</dbReference>